<dbReference type="GeneID" id="18756629"/>
<dbReference type="KEGG" id="mbe:MBM_00694"/>
<dbReference type="InterPro" id="IPR046341">
    <property type="entry name" value="SET_dom_sf"/>
</dbReference>
<organism evidence="3 4">
    <name type="scientific">Marssonina brunnea f. sp. multigermtubi (strain MB_m1)</name>
    <name type="common">Marssonina leaf spot fungus</name>
    <dbReference type="NCBI Taxonomy" id="1072389"/>
    <lineage>
        <taxon>Eukaryota</taxon>
        <taxon>Fungi</taxon>
        <taxon>Dikarya</taxon>
        <taxon>Ascomycota</taxon>
        <taxon>Pezizomycotina</taxon>
        <taxon>Leotiomycetes</taxon>
        <taxon>Helotiales</taxon>
        <taxon>Drepanopezizaceae</taxon>
        <taxon>Drepanopeziza</taxon>
    </lineage>
</organism>
<sequence>METGNLQRAPNDPRRLDSENSGLGTCIPDASGLDSQREPLRQAEILYSQGEYRDASEILKTLCKEYPENSQAKKDLTKTIFRLLEQQRGGYNFKSLYAEVEKLRPPRLDRATYFEPVEVRNSQLTGRGLFTKSAVKAGDLLVCEKAFSYCYIDSLAGTEAALREATLRKLGENPGSLSAFSSVYHGSYVPKLEVDGQPFVDPQLVDKILTTNSLGGSLTSLSSHLAASTLTPTASSGHSSGLWILAATINHSCFSNCRRSFIGDMLIIRASQDLPADTELLWAYRNPAAKDHEYDATQKSLSEYEFICACELCTDAKATGKKMLKKREALRAELSAAFGAGSVRGGFDCGKVDMGRLEKTLGLLEKTYSSSAIEVPRTGIWDPYLALTRMYAILGRPQNVIWSVLKVLENLGFAIEGASFPPARADSVIAVVKWGLVVDHLVECWVLLWTAYAVLRDVRRAEMAREMAVVSYRVLVGEDETFEETYGVRARGCVAQGRLWSSS</sequence>
<dbReference type="InterPro" id="IPR053209">
    <property type="entry name" value="Gramillin-biosynth_MTr"/>
</dbReference>
<dbReference type="OrthoDB" id="438641at2759"/>
<dbReference type="InterPro" id="IPR001214">
    <property type="entry name" value="SET_dom"/>
</dbReference>
<dbReference type="OMA" id="EFICACE"/>
<proteinExistence type="predicted"/>
<dbReference type="eggNOG" id="KOG2084">
    <property type="taxonomic scope" value="Eukaryota"/>
</dbReference>
<dbReference type="SMART" id="SM00317">
    <property type="entry name" value="SET"/>
    <property type="match status" value="1"/>
</dbReference>
<dbReference type="Pfam" id="PF00856">
    <property type="entry name" value="SET"/>
    <property type="match status" value="1"/>
</dbReference>
<gene>
    <name evidence="3" type="ORF">MBM_00694</name>
</gene>
<dbReference type="SUPFAM" id="SSF82199">
    <property type="entry name" value="SET domain"/>
    <property type="match status" value="1"/>
</dbReference>
<dbReference type="EMBL" id="JH921428">
    <property type="protein sequence ID" value="EKD21581.1"/>
    <property type="molecule type" value="Genomic_DNA"/>
</dbReference>
<dbReference type="HOGENOM" id="CLU_009043_2_0_1"/>
<feature type="domain" description="SET" evidence="2">
    <location>
        <begin position="115"/>
        <end position="285"/>
    </location>
</feature>
<dbReference type="PANTHER" id="PTHR47643:SF2">
    <property type="entry name" value="TPR DOMAIN PROTEIN (AFU_ORTHOLOGUE AFUA_5G12710)"/>
    <property type="match status" value="1"/>
</dbReference>
<dbReference type="STRING" id="1072389.K1X913"/>
<protein>
    <submittedName>
        <fullName evidence="3">TPR domain protein</fullName>
    </submittedName>
</protein>
<evidence type="ECO:0000313" key="3">
    <source>
        <dbReference type="EMBL" id="EKD21581.1"/>
    </source>
</evidence>
<evidence type="ECO:0000256" key="1">
    <source>
        <dbReference type="SAM" id="MobiDB-lite"/>
    </source>
</evidence>
<dbReference type="InParanoid" id="K1X913"/>
<dbReference type="Proteomes" id="UP000006753">
    <property type="component" value="Unassembled WGS sequence"/>
</dbReference>
<reference evidence="3 4" key="1">
    <citation type="journal article" date="2012" name="BMC Genomics">
        <title>Sequencing the genome of Marssonina brunnea reveals fungus-poplar co-evolution.</title>
        <authorList>
            <person name="Zhu S."/>
            <person name="Cao Y.-Z."/>
            <person name="Jiang C."/>
            <person name="Tan B.-Y."/>
            <person name="Wang Z."/>
            <person name="Feng S."/>
            <person name="Zhang L."/>
            <person name="Su X.-H."/>
            <person name="Brejova B."/>
            <person name="Vinar T."/>
            <person name="Xu M."/>
            <person name="Wang M.-X."/>
            <person name="Zhang S.-G."/>
            <person name="Huang M.-R."/>
            <person name="Wu R."/>
            <person name="Zhou Y."/>
        </authorList>
    </citation>
    <scope>NUCLEOTIDE SEQUENCE [LARGE SCALE GENOMIC DNA]</scope>
    <source>
        <strain evidence="3 4">MB_m1</strain>
    </source>
</reference>
<dbReference type="Gene3D" id="2.170.270.10">
    <property type="entry name" value="SET domain"/>
    <property type="match status" value="1"/>
</dbReference>
<feature type="region of interest" description="Disordered" evidence="1">
    <location>
        <begin position="1"/>
        <end position="34"/>
    </location>
</feature>
<evidence type="ECO:0000313" key="4">
    <source>
        <dbReference type="Proteomes" id="UP000006753"/>
    </source>
</evidence>
<evidence type="ECO:0000259" key="2">
    <source>
        <dbReference type="PROSITE" id="PS50280"/>
    </source>
</evidence>
<accession>K1X913</accession>
<dbReference type="PANTHER" id="PTHR47643">
    <property type="entry name" value="TPR DOMAIN PROTEIN (AFU_ORTHOLOGUE AFUA_5G12710)"/>
    <property type="match status" value="1"/>
</dbReference>
<dbReference type="AlphaFoldDB" id="K1X913"/>
<name>K1X913_MARBU</name>
<keyword evidence="4" id="KW-1185">Reference proteome</keyword>
<dbReference type="PROSITE" id="PS50280">
    <property type="entry name" value="SET"/>
    <property type="match status" value="1"/>
</dbReference>